<dbReference type="EMBL" id="CP154795">
    <property type="protein sequence ID" value="XAN09171.1"/>
    <property type="molecule type" value="Genomic_DNA"/>
</dbReference>
<protein>
    <submittedName>
        <fullName evidence="1">Uncharacterized protein</fullName>
    </submittedName>
</protein>
<reference evidence="1 2" key="1">
    <citation type="submission" date="2024-04" db="EMBL/GenBank/DDBJ databases">
        <title>Isolation of an actinomycete strain from pig manure.</title>
        <authorList>
            <person name="Gong T."/>
            <person name="Yu Z."/>
            <person name="An M."/>
            <person name="Wei C."/>
            <person name="Yang W."/>
            <person name="Liu L."/>
        </authorList>
    </citation>
    <scope>NUCLEOTIDE SEQUENCE [LARGE SCALE GENOMIC DNA]</scope>
    <source>
        <strain evidence="1 2">ZF39</strain>
    </source>
</reference>
<sequence>MLTGDERSEWETIEYELRRDPDTANDGDLVYAAVWGADDLDRAARRAALQASIRQPTKAELAALMGGDDA</sequence>
<name>A0ABZ3FX69_9ACTN</name>
<dbReference type="RefSeq" id="WP_425310628.1">
    <property type="nucleotide sequence ID" value="NZ_CP154795.1"/>
</dbReference>
<evidence type="ECO:0000313" key="1">
    <source>
        <dbReference type="EMBL" id="XAN09171.1"/>
    </source>
</evidence>
<accession>A0ABZ3FX69</accession>
<evidence type="ECO:0000313" key="2">
    <source>
        <dbReference type="Proteomes" id="UP001442841"/>
    </source>
</evidence>
<organism evidence="1 2">
    <name type="scientific">Ammonicoccus fulvus</name>
    <dbReference type="NCBI Taxonomy" id="3138240"/>
    <lineage>
        <taxon>Bacteria</taxon>
        <taxon>Bacillati</taxon>
        <taxon>Actinomycetota</taxon>
        <taxon>Actinomycetes</taxon>
        <taxon>Propionibacteriales</taxon>
        <taxon>Propionibacteriaceae</taxon>
        <taxon>Ammonicoccus</taxon>
    </lineage>
</organism>
<dbReference type="Proteomes" id="UP001442841">
    <property type="component" value="Chromosome"/>
</dbReference>
<gene>
    <name evidence="1" type="ORF">AADG42_18220</name>
</gene>
<keyword evidence="2" id="KW-1185">Reference proteome</keyword>
<proteinExistence type="predicted"/>